<protein>
    <submittedName>
        <fullName evidence="1">Uncharacterized protein</fullName>
    </submittedName>
</protein>
<gene>
    <name evidence="1" type="ORF">GSOID_T00028799001</name>
</gene>
<feature type="non-terminal residue" evidence="1">
    <location>
        <position position="1"/>
    </location>
</feature>
<sequence length="53" mass="6291">TIQFLATDSDLKIKYRQLQKRKRAPPRNCECNSKLNAERDSTACKRKRIGRRK</sequence>
<evidence type="ECO:0000313" key="1">
    <source>
        <dbReference type="EMBL" id="CBY36304.1"/>
    </source>
</evidence>
<accession>E4YLE3</accession>
<organism evidence="1">
    <name type="scientific">Oikopleura dioica</name>
    <name type="common">Tunicate</name>
    <dbReference type="NCBI Taxonomy" id="34765"/>
    <lineage>
        <taxon>Eukaryota</taxon>
        <taxon>Metazoa</taxon>
        <taxon>Chordata</taxon>
        <taxon>Tunicata</taxon>
        <taxon>Appendicularia</taxon>
        <taxon>Copelata</taxon>
        <taxon>Oikopleuridae</taxon>
        <taxon>Oikopleura</taxon>
    </lineage>
</organism>
<reference evidence="1" key="1">
    <citation type="journal article" date="2010" name="Science">
        <title>Plasticity of animal genome architecture unmasked by rapid evolution of a pelagic tunicate.</title>
        <authorList>
            <person name="Denoeud F."/>
            <person name="Henriet S."/>
            <person name="Mungpakdee S."/>
            <person name="Aury J.M."/>
            <person name="Da Silva C."/>
            <person name="Brinkmann H."/>
            <person name="Mikhaleva J."/>
            <person name="Olsen L.C."/>
            <person name="Jubin C."/>
            <person name="Canestro C."/>
            <person name="Bouquet J.M."/>
            <person name="Danks G."/>
            <person name="Poulain J."/>
            <person name="Campsteijn C."/>
            <person name="Adamski M."/>
            <person name="Cross I."/>
            <person name="Yadetie F."/>
            <person name="Muffato M."/>
            <person name="Louis A."/>
            <person name="Butcher S."/>
            <person name="Tsagkogeorga G."/>
            <person name="Konrad A."/>
            <person name="Singh S."/>
            <person name="Jensen M.F."/>
            <person name="Cong E.H."/>
            <person name="Eikeseth-Otteraa H."/>
            <person name="Noel B."/>
            <person name="Anthouard V."/>
            <person name="Porcel B.M."/>
            <person name="Kachouri-Lafond R."/>
            <person name="Nishino A."/>
            <person name="Ugolini M."/>
            <person name="Chourrout P."/>
            <person name="Nishida H."/>
            <person name="Aasland R."/>
            <person name="Huzurbazar S."/>
            <person name="Westhof E."/>
            <person name="Delsuc F."/>
            <person name="Lehrach H."/>
            <person name="Reinhardt R."/>
            <person name="Weissenbach J."/>
            <person name="Roy S.W."/>
            <person name="Artiguenave F."/>
            <person name="Postlethwait J.H."/>
            <person name="Manak J.R."/>
            <person name="Thompson E.M."/>
            <person name="Jaillon O."/>
            <person name="Du Pasquier L."/>
            <person name="Boudinot P."/>
            <person name="Liberles D.A."/>
            <person name="Volff J.N."/>
            <person name="Philippe H."/>
            <person name="Lenhard B."/>
            <person name="Roest Crollius H."/>
            <person name="Wincker P."/>
            <person name="Chourrout D."/>
        </authorList>
    </citation>
    <scope>NUCLEOTIDE SEQUENCE [LARGE SCALE GENOMIC DNA]</scope>
</reference>
<dbReference type="AlphaFoldDB" id="E4YLE3"/>
<name>E4YLE3_OIKDI</name>
<dbReference type="Proteomes" id="UP000011014">
    <property type="component" value="Unassembled WGS sequence"/>
</dbReference>
<proteinExistence type="predicted"/>
<dbReference type="EMBL" id="FN654754">
    <property type="protein sequence ID" value="CBY36304.1"/>
    <property type="molecule type" value="Genomic_DNA"/>
</dbReference>